<evidence type="ECO:0000313" key="1">
    <source>
        <dbReference type="EMBL" id="KKL64716.1"/>
    </source>
</evidence>
<sequence>IYLTVTEWEDDHCEIELHKCEPELLFHSCDKKENATAQTMLLKGEVCQISPK</sequence>
<dbReference type="AlphaFoldDB" id="A0A0F9EEN6"/>
<reference evidence="1" key="1">
    <citation type="journal article" date="2015" name="Nature">
        <title>Complex archaea that bridge the gap between prokaryotes and eukaryotes.</title>
        <authorList>
            <person name="Spang A."/>
            <person name="Saw J.H."/>
            <person name="Jorgensen S.L."/>
            <person name="Zaremba-Niedzwiedzka K."/>
            <person name="Martijn J."/>
            <person name="Lind A.E."/>
            <person name="van Eijk R."/>
            <person name="Schleper C."/>
            <person name="Guy L."/>
            <person name="Ettema T.J."/>
        </authorList>
    </citation>
    <scope>NUCLEOTIDE SEQUENCE</scope>
</reference>
<gene>
    <name evidence="1" type="ORF">LCGC14_2162150</name>
</gene>
<accession>A0A0F9EEN6</accession>
<dbReference type="EMBL" id="LAZR01027759">
    <property type="protein sequence ID" value="KKL64716.1"/>
    <property type="molecule type" value="Genomic_DNA"/>
</dbReference>
<feature type="non-terminal residue" evidence="1">
    <location>
        <position position="1"/>
    </location>
</feature>
<protein>
    <submittedName>
        <fullName evidence="1">Uncharacterized protein</fullName>
    </submittedName>
</protein>
<proteinExistence type="predicted"/>
<name>A0A0F9EEN6_9ZZZZ</name>
<organism evidence="1">
    <name type="scientific">marine sediment metagenome</name>
    <dbReference type="NCBI Taxonomy" id="412755"/>
    <lineage>
        <taxon>unclassified sequences</taxon>
        <taxon>metagenomes</taxon>
        <taxon>ecological metagenomes</taxon>
    </lineage>
</organism>
<comment type="caution">
    <text evidence="1">The sequence shown here is derived from an EMBL/GenBank/DDBJ whole genome shotgun (WGS) entry which is preliminary data.</text>
</comment>